<evidence type="ECO:0000256" key="5">
    <source>
        <dbReference type="ARBA" id="ARBA00022927"/>
    </source>
</evidence>
<accession>A0AAN7CZM0</accession>
<evidence type="ECO:0000259" key="11">
    <source>
        <dbReference type="Pfam" id="PF20671"/>
    </source>
</evidence>
<dbReference type="GO" id="GO:0006914">
    <property type="term" value="P:autophagy"/>
    <property type="evidence" value="ECO:0007669"/>
    <property type="project" value="TreeGrafter"/>
</dbReference>
<gene>
    <name evidence="12" type="ORF">C7999DRAFT_38939</name>
</gene>
<evidence type="ECO:0000256" key="3">
    <source>
        <dbReference type="ARBA" id="ARBA00020976"/>
    </source>
</evidence>
<dbReference type="GO" id="GO:0006886">
    <property type="term" value="P:intracellular protein transport"/>
    <property type="evidence" value="ECO:0007669"/>
    <property type="project" value="InterPro"/>
</dbReference>
<dbReference type="EMBL" id="MU857617">
    <property type="protein sequence ID" value="KAK4250017.1"/>
    <property type="molecule type" value="Genomic_DNA"/>
</dbReference>
<keyword evidence="13" id="KW-1185">Reference proteome</keyword>
<dbReference type="PANTHER" id="PTHR13302:SF8">
    <property type="entry name" value="CONSERVED OLIGOMERIC GOLGI COMPLEX SUBUNIT 3"/>
    <property type="match status" value="1"/>
</dbReference>
<evidence type="ECO:0000259" key="10">
    <source>
        <dbReference type="Pfam" id="PF04136"/>
    </source>
</evidence>
<evidence type="ECO:0000256" key="4">
    <source>
        <dbReference type="ARBA" id="ARBA00022448"/>
    </source>
</evidence>
<comment type="similarity">
    <text evidence="2">Belongs to the COG3 family.</text>
</comment>
<evidence type="ECO:0000256" key="2">
    <source>
        <dbReference type="ARBA" id="ARBA00009936"/>
    </source>
</evidence>
<dbReference type="InterPro" id="IPR048320">
    <property type="entry name" value="COG3_N"/>
</dbReference>
<feature type="domain" description="Conserved oligomeric Golgi complex subunit 3 N-terminal" evidence="10">
    <location>
        <begin position="154"/>
        <end position="304"/>
    </location>
</feature>
<dbReference type="GO" id="GO:0000139">
    <property type="term" value="C:Golgi membrane"/>
    <property type="evidence" value="ECO:0007669"/>
    <property type="project" value="UniProtKB-SubCell"/>
</dbReference>
<evidence type="ECO:0000256" key="1">
    <source>
        <dbReference type="ARBA" id="ARBA00004395"/>
    </source>
</evidence>
<dbReference type="GO" id="GO:0017119">
    <property type="term" value="C:Golgi transport complex"/>
    <property type="evidence" value="ECO:0007669"/>
    <property type="project" value="TreeGrafter"/>
</dbReference>
<dbReference type="Proteomes" id="UP001303647">
    <property type="component" value="Unassembled WGS sequence"/>
</dbReference>
<dbReference type="AlphaFoldDB" id="A0AAN7CZM0"/>
<evidence type="ECO:0000256" key="8">
    <source>
        <dbReference type="ARBA" id="ARBA00031339"/>
    </source>
</evidence>
<dbReference type="GO" id="GO:0006891">
    <property type="term" value="P:intra-Golgi vesicle-mediated transport"/>
    <property type="evidence" value="ECO:0007669"/>
    <property type="project" value="TreeGrafter"/>
</dbReference>
<evidence type="ECO:0000256" key="9">
    <source>
        <dbReference type="SAM" id="MobiDB-lite"/>
    </source>
</evidence>
<keyword evidence="7" id="KW-0472">Membrane</keyword>
<dbReference type="InterPro" id="IPR007265">
    <property type="entry name" value="COG_su3"/>
</dbReference>
<keyword evidence="4" id="KW-0813">Transport</keyword>
<proteinExistence type="inferred from homology"/>
<keyword evidence="6" id="KW-0333">Golgi apparatus</keyword>
<dbReference type="GO" id="GO:0007030">
    <property type="term" value="P:Golgi organization"/>
    <property type="evidence" value="ECO:0007669"/>
    <property type="project" value="TreeGrafter"/>
</dbReference>
<protein>
    <recommendedName>
        <fullName evidence="3">Conserved oligomeric Golgi complex subunit 3</fullName>
    </recommendedName>
    <alternativeName>
        <fullName evidence="8">Component of oligomeric Golgi complex 3</fullName>
    </alternativeName>
</protein>
<reference evidence="12" key="1">
    <citation type="journal article" date="2023" name="Mol. Phylogenet. Evol.">
        <title>Genome-scale phylogeny and comparative genomics of the fungal order Sordariales.</title>
        <authorList>
            <person name="Hensen N."/>
            <person name="Bonometti L."/>
            <person name="Westerberg I."/>
            <person name="Brannstrom I.O."/>
            <person name="Guillou S."/>
            <person name="Cros-Aarteil S."/>
            <person name="Calhoun S."/>
            <person name="Haridas S."/>
            <person name="Kuo A."/>
            <person name="Mondo S."/>
            <person name="Pangilinan J."/>
            <person name="Riley R."/>
            <person name="LaButti K."/>
            <person name="Andreopoulos B."/>
            <person name="Lipzen A."/>
            <person name="Chen C."/>
            <person name="Yan M."/>
            <person name="Daum C."/>
            <person name="Ng V."/>
            <person name="Clum A."/>
            <person name="Steindorff A."/>
            <person name="Ohm R.A."/>
            <person name="Martin F."/>
            <person name="Silar P."/>
            <person name="Natvig D.O."/>
            <person name="Lalanne C."/>
            <person name="Gautier V."/>
            <person name="Ament-Velasquez S.L."/>
            <person name="Kruys A."/>
            <person name="Hutchinson M.I."/>
            <person name="Powell A.J."/>
            <person name="Barry K."/>
            <person name="Miller A.N."/>
            <person name="Grigoriev I.V."/>
            <person name="Debuchy R."/>
            <person name="Gladieux P."/>
            <person name="Hiltunen Thoren M."/>
            <person name="Johannesson H."/>
        </authorList>
    </citation>
    <scope>NUCLEOTIDE SEQUENCE</scope>
    <source>
        <strain evidence="12">CBS 359.72</strain>
    </source>
</reference>
<sequence length="823" mass="90628">MYEDSWYSFVPELSQHQPASVTQSTGHRRKQSLLQQPNNIADDADATEPLPVLFEDQQTTNSPPEPTLSRRAKSYSDFYDIVKAQLAIHTPKKKRKRRRNDRSWESLALADSAAAGLPAEEEDYNGTLERKELIRASQQEYLFVELLVLILGLYHDELAMTERHLGNLVADADKALKVLESLCHSFRAVDDQTSSFQAQCDGLLAEKKRLETLAESVGTDLQYYTYLDSATRRLNAPGAGRLVEGGSFAEILTTLDSCIEFMIRNVTNRSQSSYRDAESYLARYQALLTKALHLLEVGFVNHLNKVSAEVSRQVAATQSESARHALAYGRFEEMVLESYSLIPNVQAVVQKAYDQDGQPSSAPNADIYANTANNMFHSYWAARERDFKIIIQHDLDVFKTEAKDSIETASRNFVKQCFERSDSEASLFRTIFSIDAHYSTDSQSAFAVLKSQRTVLTGANVAPIATNLQSVLQGSDLQTICNLVGWITNEYLLPEYDEDETPFVGRCRELAARLLAEHLWAFTDAFFEAEIAKSITKATVPPEALKIEPVTNGDIASNAFPPVKRALQLLVLFDQSMPKERCQRNSPVVFKLIKESIASLQRAEGRLKSTGIKPSTGSTDPDLFMIKNLLILKNELMTLEIGDVRGNQAAPSSALLGGGSGKMQHFTQIWDTLRPHNLLGGLISSFGTLSTYIPGSSLWSSASPSNSGAGGGTPVGGTPRLGTAGSADPDDANEQLDGLLRQSIVGFTRRWAGVLNEARGVRNGGSILGGKNVGKVERELEEMLERAFSGQPEVVGKLKEAIQIEAEAQAQSLGEKKSSVTRV</sequence>
<organism evidence="12 13">
    <name type="scientific">Corynascus novoguineensis</name>
    <dbReference type="NCBI Taxonomy" id="1126955"/>
    <lineage>
        <taxon>Eukaryota</taxon>
        <taxon>Fungi</taxon>
        <taxon>Dikarya</taxon>
        <taxon>Ascomycota</taxon>
        <taxon>Pezizomycotina</taxon>
        <taxon>Sordariomycetes</taxon>
        <taxon>Sordariomycetidae</taxon>
        <taxon>Sordariales</taxon>
        <taxon>Chaetomiaceae</taxon>
        <taxon>Corynascus</taxon>
    </lineage>
</organism>
<name>A0AAN7CZM0_9PEZI</name>
<comment type="subcellular location">
    <subcellularLocation>
        <location evidence="1">Golgi apparatus membrane</location>
        <topology evidence="1">Peripheral membrane protein</topology>
    </subcellularLocation>
</comment>
<feature type="domain" description="Conserved oligomeric Golgi complex subunit 3 C-terminal" evidence="11">
    <location>
        <begin position="324"/>
        <end position="645"/>
    </location>
</feature>
<keyword evidence="5" id="KW-0653">Protein transport</keyword>
<evidence type="ECO:0000256" key="6">
    <source>
        <dbReference type="ARBA" id="ARBA00023034"/>
    </source>
</evidence>
<feature type="region of interest" description="Disordered" evidence="9">
    <location>
        <begin position="700"/>
        <end position="734"/>
    </location>
</feature>
<comment type="caution">
    <text evidence="12">The sequence shown here is derived from an EMBL/GenBank/DDBJ whole genome shotgun (WGS) entry which is preliminary data.</text>
</comment>
<dbReference type="PANTHER" id="PTHR13302">
    <property type="entry name" value="CONSERVED OLIGOMERIC GOLGI COMPLEX COMPONENT 3"/>
    <property type="match status" value="1"/>
</dbReference>
<dbReference type="Pfam" id="PF20671">
    <property type="entry name" value="COG3_C"/>
    <property type="match status" value="1"/>
</dbReference>
<dbReference type="GO" id="GO:0005801">
    <property type="term" value="C:cis-Golgi network"/>
    <property type="evidence" value="ECO:0007669"/>
    <property type="project" value="InterPro"/>
</dbReference>
<evidence type="ECO:0000256" key="7">
    <source>
        <dbReference type="ARBA" id="ARBA00023136"/>
    </source>
</evidence>
<evidence type="ECO:0000313" key="12">
    <source>
        <dbReference type="EMBL" id="KAK4250017.1"/>
    </source>
</evidence>
<reference evidence="12" key="2">
    <citation type="submission" date="2023-05" db="EMBL/GenBank/DDBJ databases">
        <authorList>
            <consortium name="Lawrence Berkeley National Laboratory"/>
            <person name="Steindorff A."/>
            <person name="Hensen N."/>
            <person name="Bonometti L."/>
            <person name="Westerberg I."/>
            <person name="Brannstrom I.O."/>
            <person name="Guillou S."/>
            <person name="Cros-Aarteil S."/>
            <person name="Calhoun S."/>
            <person name="Haridas S."/>
            <person name="Kuo A."/>
            <person name="Mondo S."/>
            <person name="Pangilinan J."/>
            <person name="Riley R."/>
            <person name="Labutti K."/>
            <person name="Andreopoulos B."/>
            <person name="Lipzen A."/>
            <person name="Chen C."/>
            <person name="Yanf M."/>
            <person name="Daum C."/>
            <person name="Ng V."/>
            <person name="Clum A."/>
            <person name="Ohm R."/>
            <person name="Martin F."/>
            <person name="Silar P."/>
            <person name="Natvig D."/>
            <person name="Lalanne C."/>
            <person name="Gautier V."/>
            <person name="Ament-Velasquez S.L."/>
            <person name="Kruys A."/>
            <person name="Hutchinson M.I."/>
            <person name="Powell A.J."/>
            <person name="Barry K."/>
            <person name="Miller A.N."/>
            <person name="Grigoriev I.V."/>
            <person name="Debuchy R."/>
            <person name="Gladieux P."/>
            <person name="Thoren M.H."/>
            <person name="Johannesson H."/>
        </authorList>
    </citation>
    <scope>NUCLEOTIDE SEQUENCE</scope>
    <source>
        <strain evidence="12">CBS 359.72</strain>
    </source>
</reference>
<dbReference type="Pfam" id="PF04136">
    <property type="entry name" value="COG3_N"/>
    <property type="match status" value="1"/>
</dbReference>
<dbReference type="InterPro" id="IPR048685">
    <property type="entry name" value="COG3_C"/>
</dbReference>
<evidence type="ECO:0000313" key="13">
    <source>
        <dbReference type="Proteomes" id="UP001303647"/>
    </source>
</evidence>